<dbReference type="EMBL" id="NRRV01000008">
    <property type="protein sequence ID" value="MBK1630055.1"/>
    <property type="molecule type" value="Genomic_DNA"/>
</dbReference>
<evidence type="ECO:0000256" key="6">
    <source>
        <dbReference type="PROSITE-ProRule" id="PRU00169"/>
    </source>
</evidence>
<evidence type="ECO:0000259" key="10">
    <source>
        <dbReference type="PROSITE" id="PS50110"/>
    </source>
</evidence>
<dbReference type="Pfam" id="PF00512">
    <property type="entry name" value="HisKA"/>
    <property type="match status" value="1"/>
</dbReference>
<feature type="domain" description="Response regulatory" evidence="10">
    <location>
        <begin position="675"/>
        <end position="793"/>
    </location>
</feature>
<dbReference type="SUPFAM" id="SSF55785">
    <property type="entry name" value="PYP-like sensor domain (PAS domain)"/>
    <property type="match status" value="1"/>
</dbReference>
<dbReference type="Gene3D" id="3.30.565.10">
    <property type="entry name" value="Histidine kinase-like ATPase, C-terminal domain"/>
    <property type="match status" value="1"/>
</dbReference>
<evidence type="ECO:0000256" key="4">
    <source>
        <dbReference type="ARBA" id="ARBA00022679"/>
    </source>
</evidence>
<feature type="transmembrane region" description="Helical" evidence="8">
    <location>
        <begin position="147"/>
        <end position="167"/>
    </location>
</feature>
<feature type="transmembrane region" description="Helical" evidence="8">
    <location>
        <begin position="33"/>
        <end position="55"/>
    </location>
</feature>
<protein>
    <recommendedName>
        <fullName evidence="2">histidine kinase</fullName>
        <ecNumber evidence="2">2.7.13.3</ecNumber>
    </recommendedName>
</protein>
<dbReference type="SMART" id="SM00387">
    <property type="entry name" value="HATPase_c"/>
    <property type="match status" value="1"/>
</dbReference>
<accession>A0ABS1CDW2</accession>
<organism evidence="12 13">
    <name type="scientific">Thiohalocapsa halophila</name>
    <dbReference type="NCBI Taxonomy" id="69359"/>
    <lineage>
        <taxon>Bacteria</taxon>
        <taxon>Pseudomonadati</taxon>
        <taxon>Pseudomonadota</taxon>
        <taxon>Gammaproteobacteria</taxon>
        <taxon>Chromatiales</taxon>
        <taxon>Chromatiaceae</taxon>
        <taxon>Thiohalocapsa</taxon>
    </lineage>
</organism>
<keyword evidence="8" id="KW-0472">Membrane</keyword>
<dbReference type="InterPro" id="IPR003594">
    <property type="entry name" value="HATPase_dom"/>
</dbReference>
<evidence type="ECO:0000256" key="5">
    <source>
        <dbReference type="ARBA" id="ARBA00022777"/>
    </source>
</evidence>
<evidence type="ECO:0000256" key="2">
    <source>
        <dbReference type="ARBA" id="ARBA00012438"/>
    </source>
</evidence>
<dbReference type="InterPro" id="IPR036890">
    <property type="entry name" value="HATPase_C_sf"/>
</dbReference>
<feature type="transmembrane region" description="Helical" evidence="8">
    <location>
        <begin position="94"/>
        <end position="114"/>
    </location>
</feature>
<feature type="domain" description="PAC" evidence="11">
    <location>
        <begin position="323"/>
        <end position="375"/>
    </location>
</feature>
<keyword evidence="5" id="KW-0418">Kinase</keyword>
<evidence type="ECO:0000256" key="1">
    <source>
        <dbReference type="ARBA" id="ARBA00000085"/>
    </source>
</evidence>
<reference evidence="12 13" key="1">
    <citation type="journal article" date="2020" name="Microorganisms">
        <title>Osmotic Adaptation and Compatible Solute Biosynthesis of Phototrophic Bacteria as Revealed from Genome Analyses.</title>
        <authorList>
            <person name="Imhoff J.F."/>
            <person name="Rahn T."/>
            <person name="Kunzel S."/>
            <person name="Keller A."/>
            <person name="Neulinger S.C."/>
        </authorList>
    </citation>
    <scope>NUCLEOTIDE SEQUENCE [LARGE SCALE GENOMIC DNA]</scope>
    <source>
        <strain evidence="12 13">DSM 6210</strain>
    </source>
</reference>
<feature type="domain" description="Histidine kinase" evidence="9">
    <location>
        <begin position="422"/>
        <end position="650"/>
    </location>
</feature>
<dbReference type="SMART" id="SM00448">
    <property type="entry name" value="REC"/>
    <property type="match status" value="1"/>
</dbReference>
<keyword evidence="3 6" id="KW-0597">Phosphoprotein</keyword>
<keyword evidence="8" id="KW-0812">Transmembrane</keyword>
<dbReference type="InterPro" id="IPR005467">
    <property type="entry name" value="His_kinase_dom"/>
</dbReference>
<dbReference type="Gene3D" id="1.10.287.130">
    <property type="match status" value="1"/>
</dbReference>
<dbReference type="SMART" id="SM00388">
    <property type="entry name" value="HisKA"/>
    <property type="match status" value="1"/>
</dbReference>
<dbReference type="SUPFAM" id="SSF47384">
    <property type="entry name" value="Homodimeric domain of signal transducing histidine kinase"/>
    <property type="match status" value="1"/>
</dbReference>
<dbReference type="Pfam" id="PF00072">
    <property type="entry name" value="Response_reg"/>
    <property type="match status" value="1"/>
</dbReference>
<evidence type="ECO:0000259" key="9">
    <source>
        <dbReference type="PROSITE" id="PS50109"/>
    </source>
</evidence>
<feature type="transmembrane region" description="Helical" evidence="8">
    <location>
        <begin position="179"/>
        <end position="201"/>
    </location>
</feature>
<feature type="transmembrane region" description="Helical" evidence="8">
    <location>
        <begin position="6"/>
        <end position="26"/>
    </location>
</feature>
<feature type="modified residue" description="4-aspartylphosphate" evidence="6">
    <location>
        <position position="726"/>
    </location>
</feature>
<proteinExistence type="predicted"/>
<evidence type="ECO:0000256" key="7">
    <source>
        <dbReference type="SAM" id="Coils"/>
    </source>
</evidence>
<feature type="coiled-coil region" evidence="7">
    <location>
        <begin position="366"/>
        <end position="408"/>
    </location>
</feature>
<dbReference type="InterPro" id="IPR000014">
    <property type="entry name" value="PAS"/>
</dbReference>
<evidence type="ECO:0000313" key="12">
    <source>
        <dbReference type="EMBL" id="MBK1630055.1"/>
    </source>
</evidence>
<dbReference type="PROSITE" id="PS50113">
    <property type="entry name" value="PAC"/>
    <property type="match status" value="1"/>
</dbReference>
<dbReference type="CDD" id="cd00130">
    <property type="entry name" value="PAS"/>
    <property type="match status" value="1"/>
</dbReference>
<gene>
    <name evidence="12" type="ORF">CKO31_04730</name>
</gene>
<evidence type="ECO:0000313" key="13">
    <source>
        <dbReference type="Proteomes" id="UP000748752"/>
    </source>
</evidence>
<keyword evidence="8" id="KW-1133">Transmembrane helix</keyword>
<dbReference type="EC" id="2.7.13.3" evidence="2"/>
<keyword evidence="4" id="KW-0808">Transferase</keyword>
<sequence>MGWVTIIWAMMAGVAATLAGLYLIAWLRARKDLSYLAFVVLAASVVGLAGTELWMMKAQTAHELGEALRWFQIPIWSGVCSLAALVYLRLRPRVVWIGWLAVVLRTASLVPNFLSPTNLNYTQITGISHVRVLGESVTLATGEPNPWMLLGQASLLLALLFITDGGVSAWRRGGRERPLWLVISLFALVALGVAQAVLVFWGGVALPMMGSPLFLLTAIAMAHELSSGLLRAERAEREVVAKDAALGLSEQRLSLAAEAAAAGFWSLDGQTGAIWATPKTRELLGVSADGGLRLADIMQRVAARDRPGLEQLITRAQHSEERYRTEFRIIDPQSGVRWLVGVGGSVAETEAAPRTLMGVIMDISARRAMQDQIRRQQTRLTAMQREENARLTAEVAKQTEALREATAQAQASSEAKSKFLSSASHELRAPLHDLLGYAQLLSREIPPGAQAHLAVIQKSGSQLLHLIDDILEFSRGDVKPLLIDRAPLSLSNLAAHLEATCAPAAARGGNRFETRVEPGSSDWVIADERKLTQVLRNLIDNACKYTRNGLIELGIETVDAAGTAGEPEDTDEPLVRFSVRDTGVGIPADQQEAIFEPFKRLDRYDRAPGLGLGLAICQQIVAAKGGRIRVQSRQGQDSGSLFSFDLRLRMAETGREAEGSESPRAIVGYCGRPRTVLIVDDRASSRRLLAERCELLGLEVLEAATGRDALDQLLMVARKPDLALVDQFMPELDGWGFLRRVRAAEQFRELPVVLISAAPLQRPDDFPAGVEFDEVALKPISATALTDMLQRHLDLVWEYADTDLPADAAASTSDVDPTALSLPPGCCEPKLAQLQEMLALGAVVAIEQWAVEMAEAYPAHGGLWDEIRHRANRVDLVGLQELVARLRPTTSAAARADEVS</sequence>
<dbReference type="InterPro" id="IPR011006">
    <property type="entry name" value="CheY-like_superfamily"/>
</dbReference>
<dbReference type="CDD" id="cd17546">
    <property type="entry name" value="REC_hyHK_CKI1_RcsC-like"/>
    <property type="match status" value="1"/>
</dbReference>
<dbReference type="InterPro" id="IPR035965">
    <property type="entry name" value="PAS-like_dom_sf"/>
</dbReference>
<dbReference type="InterPro" id="IPR001789">
    <property type="entry name" value="Sig_transdc_resp-reg_receiver"/>
</dbReference>
<comment type="caution">
    <text evidence="12">The sequence shown here is derived from an EMBL/GenBank/DDBJ whole genome shotgun (WGS) entry which is preliminary data.</text>
</comment>
<name>A0ABS1CDW2_9GAMM</name>
<dbReference type="PROSITE" id="PS50110">
    <property type="entry name" value="RESPONSE_REGULATORY"/>
    <property type="match status" value="1"/>
</dbReference>
<dbReference type="PRINTS" id="PR00344">
    <property type="entry name" value="BCTRLSENSOR"/>
</dbReference>
<dbReference type="InterPro" id="IPR000700">
    <property type="entry name" value="PAS-assoc_C"/>
</dbReference>
<dbReference type="Pfam" id="PF02518">
    <property type="entry name" value="HATPase_c"/>
    <property type="match status" value="1"/>
</dbReference>
<keyword evidence="13" id="KW-1185">Reference proteome</keyword>
<dbReference type="CDD" id="cd00082">
    <property type="entry name" value="HisKA"/>
    <property type="match status" value="1"/>
</dbReference>
<evidence type="ECO:0000259" key="11">
    <source>
        <dbReference type="PROSITE" id="PS50113"/>
    </source>
</evidence>
<comment type="catalytic activity">
    <reaction evidence="1">
        <text>ATP + protein L-histidine = ADP + protein N-phospho-L-histidine.</text>
        <dbReference type="EC" id="2.7.13.3"/>
    </reaction>
</comment>
<evidence type="ECO:0000256" key="3">
    <source>
        <dbReference type="ARBA" id="ARBA00022553"/>
    </source>
</evidence>
<dbReference type="SUPFAM" id="SSF55874">
    <property type="entry name" value="ATPase domain of HSP90 chaperone/DNA topoisomerase II/histidine kinase"/>
    <property type="match status" value="1"/>
</dbReference>
<dbReference type="Gene3D" id="3.40.50.2300">
    <property type="match status" value="1"/>
</dbReference>
<dbReference type="InterPro" id="IPR036097">
    <property type="entry name" value="HisK_dim/P_sf"/>
</dbReference>
<keyword evidence="7" id="KW-0175">Coiled coil</keyword>
<dbReference type="InterPro" id="IPR004358">
    <property type="entry name" value="Sig_transdc_His_kin-like_C"/>
</dbReference>
<dbReference type="PROSITE" id="PS50109">
    <property type="entry name" value="HIS_KIN"/>
    <property type="match status" value="1"/>
</dbReference>
<dbReference type="Proteomes" id="UP000748752">
    <property type="component" value="Unassembled WGS sequence"/>
</dbReference>
<dbReference type="Gene3D" id="3.30.450.20">
    <property type="entry name" value="PAS domain"/>
    <property type="match status" value="1"/>
</dbReference>
<dbReference type="SUPFAM" id="SSF52172">
    <property type="entry name" value="CheY-like"/>
    <property type="match status" value="1"/>
</dbReference>
<dbReference type="InterPro" id="IPR003661">
    <property type="entry name" value="HisK_dim/P_dom"/>
</dbReference>
<feature type="transmembrane region" description="Helical" evidence="8">
    <location>
        <begin position="67"/>
        <end position="87"/>
    </location>
</feature>
<dbReference type="PANTHER" id="PTHR43047">
    <property type="entry name" value="TWO-COMPONENT HISTIDINE PROTEIN KINASE"/>
    <property type="match status" value="1"/>
</dbReference>
<evidence type="ECO:0000256" key="8">
    <source>
        <dbReference type="SAM" id="Phobius"/>
    </source>
</evidence>